<proteinExistence type="predicted"/>
<dbReference type="InParanoid" id="A0A1Y2MCH6"/>
<name>A0A1Y2MCH6_EPING</name>
<organism evidence="1 2">
    <name type="scientific">Epicoccum nigrum</name>
    <name type="common">Soil fungus</name>
    <name type="synonym">Epicoccum purpurascens</name>
    <dbReference type="NCBI Taxonomy" id="105696"/>
    <lineage>
        <taxon>Eukaryota</taxon>
        <taxon>Fungi</taxon>
        <taxon>Dikarya</taxon>
        <taxon>Ascomycota</taxon>
        <taxon>Pezizomycotina</taxon>
        <taxon>Dothideomycetes</taxon>
        <taxon>Pleosporomycetidae</taxon>
        <taxon>Pleosporales</taxon>
        <taxon>Pleosporineae</taxon>
        <taxon>Didymellaceae</taxon>
        <taxon>Epicoccum</taxon>
    </lineage>
</organism>
<evidence type="ECO:0000313" key="2">
    <source>
        <dbReference type="Proteomes" id="UP000193240"/>
    </source>
</evidence>
<accession>A0A1Y2MCH6</accession>
<dbReference type="EMBL" id="KZ107838">
    <property type="protein sequence ID" value="OSS53836.1"/>
    <property type="molecule type" value="Genomic_DNA"/>
</dbReference>
<reference evidence="1 2" key="1">
    <citation type="journal article" date="2017" name="Genome Announc.">
        <title>Genome sequence of the saprophytic ascomycete Epicoccum nigrum ICMP 19927 strain isolated from New Zealand.</title>
        <authorList>
            <person name="Fokin M."/>
            <person name="Fleetwood D."/>
            <person name="Weir B.S."/>
            <person name="Villas-Boas S.G."/>
        </authorList>
    </citation>
    <scope>NUCLEOTIDE SEQUENCE [LARGE SCALE GENOMIC DNA]</scope>
    <source>
        <strain evidence="1 2">ICMP 19927</strain>
    </source>
</reference>
<dbReference type="AlphaFoldDB" id="A0A1Y2MCH6"/>
<protein>
    <submittedName>
        <fullName evidence="1">Uncharacterized protein</fullName>
    </submittedName>
</protein>
<dbReference type="Proteomes" id="UP000193240">
    <property type="component" value="Unassembled WGS sequence"/>
</dbReference>
<sequence length="117" mass="13070">MALESVLASSIMASYNLYDFYEVFRWNLNSNRFDALFEQPASADSAKESKGVSKTLSPHSIPVLIISQVTNITSKELPAKRQSDGSEVTKHDAKAEVLRSVGRTSIIENHLERNKTR</sequence>
<evidence type="ECO:0000313" key="1">
    <source>
        <dbReference type="EMBL" id="OSS53836.1"/>
    </source>
</evidence>
<keyword evidence="2" id="KW-1185">Reference proteome</keyword>
<gene>
    <name evidence="1" type="ORF">B5807_00028</name>
</gene>